<proteinExistence type="predicted"/>
<dbReference type="EMBL" id="CAJVPU010018369">
    <property type="protein sequence ID" value="CAG8665376.1"/>
    <property type="molecule type" value="Genomic_DNA"/>
</dbReference>
<comment type="caution">
    <text evidence="1">The sequence shown here is derived from an EMBL/GenBank/DDBJ whole genome shotgun (WGS) entry which is preliminary data.</text>
</comment>
<accession>A0ACA9NN11</accession>
<organism evidence="1 2">
    <name type="scientific">Dentiscutata heterogama</name>
    <dbReference type="NCBI Taxonomy" id="1316150"/>
    <lineage>
        <taxon>Eukaryota</taxon>
        <taxon>Fungi</taxon>
        <taxon>Fungi incertae sedis</taxon>
        <taxon>Mucoromycota</taxon>
        <taxon>Glomeromycotina</taxon>
        <taxon>Glomeromycetes</taxon>
        <taxon>Diversisporales</taxon>
        <taxon>Gigasporaceae</taxon>
        <taxon>Dentiscutata</taxon>
    </lineage>
</organism>
<name>A0ACA9NN11_9GLOM</name>
<evidence type="ECO:0000313" key="1">
    <source>
        <dbReference type="EMBL" id="CAG8665376.1"/>
    </source>
</evidence>
<keyword evidence="2" id="KW-1185">Reference proteome</keyword>
<gene>
    <name evidence="1" type="ORF">DHETER_LOCUS9940</name>
</gene>
<evidence type="ECO:0000313" key="2">
    <source>
        <dbReference type="Proteomes" id="UP000789702"/>
    </source>
</evidence>
<feature type="non-terminal residue" evidence="1">
    <location>
        <position position="1"/>
    </location>
</feature>
<sequence>EQRRKFYKEAWTGEKEKRQAMEQNVNMIQENIKFILGRCVTTMVAYTEIVHHLERLDPAIIKPEVPIASEMSVESRRIVMTVFDLLEGLSEQMNESSQSRMERMEATNSGKKPDLQVLLSLTRYLFEDDSRQIVEEFLKNALKLRFVVEKIIVMYVDVKDEISFLPVTEDRTPSTSMMSTTYSPPKKILE</sequence>
<reference evidence="1" key="1">
    <citation type="submission" date="2021-06" db="EMBL/GenBank/DDBJ databases">
        <authorList>
            <person name="Kallberg Y."/>
            <person name="Tangrot J."/>
            <person name="Rosling A."/>
        </authorList>
    </citation>
    <scope>NUCLEOTIDE SEQUENCE</scope>
    <source>
        <strain evidence="1">IL203A</strain>
    </source>
</reference>
<dbReference type="Proteomes" id="UP000789702">
    <property type="component" value="Unassembled WGS sequence"/>
</dbReference>
<protein>
    <submittedName>
        <fullName evidence="1">5926_t:CDS:1</fullName>
    </submittedName>
</protein>